<proteinExistence type="predicted"/>
<feature type="compositionally biased region" description="Basic and acidic residues" evidence="1">
    <location>
        <begin position="478"/>
        <end position="497"/>
    </location>
</feature>
<accession>A0ABR1Z2P7</accession>
<feature type="region of interest" description="Disordered" evidence="1">
    <location>
        <begin position="1"/>
        <end position="56"/>
    </location>
</feature>
<feature type="region of interest" description="Disordered" evidence="1">
    <location>
        <begin position="214"/>
        <end position="355"/>
    </location>
</feature>
<protein>
    <submittedName>
        <fullName evidence="2">Uncharacterized protein</fullName>
    </submittedName>
</protein>
<dbReference type="EMBL" id="JBBWRZ010000001">
    <property type="protein sequence ID" value="KAK8246658.1"/>
    <property type="molecule type" value="Genomic_DNA"/>
</dbReference>
<feature type="compositionally biased region" description="Polar residues" evidence="1">
    <location>
        <begin position="299"/>
        <end position="312"/>
    </location>
</feature>
<feature type="compositionally biased region" description="Basic and acidic residues" evidence="1">
    <location>
        <begin position="224"/>
        <end position="241"/>
    </location>
</feature>
<evidence type="ECO:0000313" key="2">
    <source>
        <dbReference type="EMBL" id="KAK8246658.1"/>
    </source>
</evidence>
<feature type="compositionally biased region" description="Polar residues" evidence="1">
    <location>
        <begin position="330"/>
        <end position="354"/>
    </location>
</feature>
<evidence type="ECO:0000256" key="1">
    <source>
        <dbReference type="SAM" id="MobiDB-lite"/>
    </source>
</evidence>
<feature type="region of interest" description="Disordered" evidence="1">
    <location>
        <begin position="463"/>
        <end position="497"/>
    </location>
</feature>
<dbReference type="SUPFAM" id="SSF101447">
    <property type="entry name" value="Formin homology 2 domain (FH2 domain)"/>
    <property type="match status" value="1"/>
</dbReference>
<sequence length="523" mass="56501">MADDPPPPPPPPTSPPPPPPPEPESAGMAAESSRAAEQQQQPEAGTSAQRILDEMLPPEARDKLRNHIQDLPPLAAERKQPALFKAAVAWGELSLLKPSTVSSANAASDSQKLKAVHFTGNHATFVKHLYEWMEARWEWLEKDTRWKTSTQMKTEELLQELEKLKPGSQRFRDCWSRMLNAAQCPLVVKDFEMEGLELDFIAVWLLASAVSVPSKKKPTVKGATKSEGDATKPGGDAHKSAGDASNSGGDSSKSTSGPPPAANGAPGSSVEKPSADNKPSGSKKSHKKKKKKTGTASSNEPVTSNTNDSTASGAEPSAATKEAPGASGEAATSSNTTTPGNVDDSSPSLTNNGGIDNGDLEFIAKMESWLFSTMGMVQNYVQLPSTIAEALHFKLLPEVIVIDALLRALDEKIEDVDSALWDNMKKIVSITADFRVAQRDFADRLDQRFKAVHEKVEKAARKELKKQKKAESKKKRTVEKGNEEATDREKEDQREYEELVEQLEEAAIKAAKAGKAKVPTDGA</sequence>
<dbReference type="Proteomes" id="UP001492380">
    <property type="component" value="Unassembled WGS sequence"/>
</dbReference>
<feature type="compositionally biased region" description="Basic residues" evidence="1">
    <location>
        <begin position="463"/>
        <end position="477"/>
    </location>
</feature>
<comment type="caution">
    <text evidence="2">The sequence shown here is derived from an EMBL/GenBank/DDBJ whole genome shotgun (WGS) entry which is preliminary data.</text>
</comment>
<gene>
    <name evidence="2" type="ORF">HDK90DRAFT_529931</name>
</gene>
<keyword evidence="3" id="KW-1185">Reference proteome</keyword>
<evidence type="ECO:0000313" key="3">
    <source>
        <dbReference type="Proteomes" id="UP001492380"/>
    </source>
</evidence>
<feature type="compositionally biased region" description="Low complexity" evidence="1">
    <location>
        <begin position="242"/>
        <end position="269"/>
    </location>
</feature>
<feature type="compositionally biased region" description="Basic residues" evidence="1">
    <location>
        <begin position="281"/>
        <end position="293"/>
    </location>
</feature>
<feature type="compositionally biased region" description="Low complexity" evidence="1">
    <location>
        <begin position="29"/>
        <end position="44"/>
    </location>
</feature>
<reference evidence="2 3" key="1">
    <citation type="submission" date="2024-04" db="EMBL/GenBank/DDBJ databases">
        <title>Phyllosticta paracitricarpa is synonymous to the EU quarantine fungus P. citricarpa based on phylogenomic analyses.</title>
        <authorList>
            <consortium name="Lawrence Berkeley National Laboratory"/>
            <person name="Van Ingen-Buijs V.A."/>
            <person name="Van Westerhoven A.C."/>
            <person name="Haridas S."/>
            <person name="Skiadas P."/>
            <person name="Martin F."/>
            <person name="Groenewald J.Z."/>
            <person name="Crous P.W."/>
            <person name="Seidl M.F."/>
        </authorList>
    </citation>
    <scope>NUCLEOTIDE SEQUENCE [LARGE SCALE GENOMIC DNA]</scope>
    <source>
        <strain evidence="2 3">CBS 123374</strain>
    </source>
</reference>
<name>A0ABR1Z2P7_9PEZI</name>
<feature type="compositionally biased region" description="Pro residues" evidence="1">
    <location>
        <begin position="1"/>
        <end position="23"/>
    </location>
</feature>
<organism evidence="2 3">
    <name type="scientific">Phyllosticta capitalensis</name>
    <dbReference type="NCBI Taxonomy" id="121624"/>
    <lineage>
        <taxon>Eukaryota</taxon>
        <taxon>Fungi</taxon>
        <taxon>Dikarya</taxon>
        <taxon>Ascomycota</taxon>
        <taxon>Pezizomycotina</taxon>
        <taxon>Dothideomycetes</taxon>
        <taxon>Dothideomycetes incertae sedis</taxon>
        <taxon>Botryosphaeriales</taxon>
        <taxon>Phyllostictaceae</taxon>
        <taxon>Phyllosticta</taxon>
    </lineage>
</organism>